<dbReference type="SUPFAM" id="SSF56059">
    <property type="entry name" value="Glutathione synthetase ATP-binding domain-like"/>
    <property type="match status" value="1"/>
</dbReference>
<dbReference type="InterPro" id="IPR013815">
    <property type="entry name" value="ATP_grasp_subdomain_1"/>
</dbReference>
<dbReference type="GO" id="GO:0005524">
    <property type="term" value="F:ATP binding"/>
    <property type="evidence" value="ECO:0007669"/>
    <property type="project" value="UniProtKB-UniRule"/>
</dbReference>
<keyword evidence="7 11" id="KW-0658">Purine biosynthesis</keyword>
<sequence length="608" mass="65669">MGRYVVGVLGGGQLGRMLVEAANRLNIEVAVLDSENAPAKQINRIASDKHVTGSFAKASDVKELASRCDVLTYEIEHVDTKVLEELEGEKAFVDGTEWGRIQPSWRTVRVIQDKFLQKQHFAKFSIATAKSIAVGTSHPQGLKDIADQLGYPLMLKSRTEAYDGRGNYPIKSVSDIEPGLKALKDRPLYAEKWAHFKMELAVMVVKTAQEASIEFWQSSTLAYPTVETIHEDSICKLVYVPPRDVSKKVIQAAQDLARRAVSTFLGTGVFGVELFLLSDDSLVVNEIAPRPHNSGHYTIEACHMSQYEAHIKAILPDMAPRIRPGATSLLVPTSAAIMLNILGGPQPDSHLLVVEAAQDVPEAKVHLYGKGDGRPGRKMGHITMIGASMSECETKMQPLINMVDALRAHRTDTSPASAASIANTAAELGKSNPAPAPRPVVAVVMGSDTDLATLKPGLTILDTMEIPYEVHITSAHRTPQYMLDFGKAAAARGTKAIIAAAGGAAHLPGMMASETSVPVIGVPVKASSLDGLDSLLSIVQMPRGVPVATVGIGNSTNAAILAARIVGTSDAKVQQWVENHLQKMDDENMEKEHRLQREGWKVYKKLDA</sequence>
<dbReference type="Gene3D" id="3.30.470.20">
    <property type="entry name" value="ATP-grasp fold, B domain"/>
    <property type="match status" value="1"/>
</dbReference>
<keyword evidence="14" id="KW-1185">Reference proteome</keyword>
<dbReference type="InterPro" id="IPR003135">
    <property type="entry name" value="ATP-grasp_carboxylate-amine"/>
</dbReference>
<dbReference type="InterPro" id="IPR040686">
    <property type="entry name" value="PurK_C"/>
</dbReference>
<dbReference type="HAMAP" id="MF_01929">
    <property type="entry name" value="PurE_classI"/>
    <property type="match status" value="1"/>
</dbReference>
<dbReference type="GeneID" id="25325842"/>
<dbReference type="OrthoDB" id="15425at2759"/>
<comment type="catalytic activity">
    <reaction evidence="1 11">
        <text>5-amino-1-(5-phospho-D-ribosyl)imidazole-4-carboxylate + H(+) = 5-amino-1-(5-phospho-beta-D-ribosyl)imidazole + CO2</text>
        <dbReference type="Rhea" id="RHEA:10792"/>
        <dbReference type="ChEBI" id="CHEBI:15378"/>
        <dbReference type="ChEBI" id="CHEBI:16526"/>
        <dbReference type="ChEBI" id="CHEBI:77657"/>
        <dbReference type="ChEBI" id="CHEBI:137981"/>
        <dbReference type="EC" id="4.1.1.21"/>
    </reaction>
</comment>
<dbReference type="GO" id="GO:0004638">
    <property type="term" value="F:phosphoribosylaminoimidazole carboxylase activity"/>
    <property type="evidence" value="ECO:0007669"/>
    <property type="project" value="UniProtKB-UniRule"/>
</dbReference>
<comment type="pathway">
    <text evidence="2 11">Purine metabolism; IMP biosynthesis via de novo pathway; 5-amino-1-(5-phospho-D-ribosyl)imidazole-4-carboxylate from 5-amino-1-(5-phospho-D-ribosyl)imidazole (carboxylase route): step 1/1.</text>
</comment>
<dbReference type="PIRSF" id="PIRSF001340">
    <property type="entry name" value="AIR_carboxylase"/>
    <property type="match status" value="1"/>
</dbReference>
<dbReference type="EMBL" id="KN847318">
    <property type="protein sequence ID" value="KIW59487.1"/>
    <property type="molecule type" value="Genomic_DNA"/>
</dbReference>
<evidence type="ECO:0000256" key="8">
    <source>
        <dbReference type="ARBA" id="ARBA00022793"/>
    </source>
</evidence>
<dbReference type="Pfam" id="PF00731">
    <property type="entry name" value="AIRC"/>
    <property type="match status" value="1"/>
</dbReference>
<dbReference type="NCBIfam" id="TIGR01161">
    <property type="entry name" value="purK"/>
    <property type="match status" value="1"/>
</dbReference>
<dbReference type="InterPro" id="IPR000031">
    <property type="entry name" value="PurE_dom"/>
</dbReference>
<feature type="domain" description="ATP-grasp" evidence="12">
    <location>
        <begin position="118"/>
        <end position="315"/>
    </location>
</feature>
<keyword evidence="9 11" id="KW-0067">ATP-binding</keyword>
<dbReference type="Pfam" id="PF22660">
    <property type="entry name" value="RS_preATP-grasp-like"/>
    <property type="match status" value="1"/>
</dbReference>
<gene>
    <name evidence="13" type="ORF">PV05_03934</name>
</gene>
<dbReference type="STRING" id="348802.A0A0D2DB44"/>
<dbReference type="EC" id="4.1.1.21" evidence="4 11"/>
<keyword evidence="8 11" id="KW-0210">Decarboxylase</keyword>
<dbReference type="AlphaFoldDB" id="A0A0D2DB44"/>
<dbReference type="InterPro" id="IPR016185">
    <property type="entry name" value="PreATP-grasp_dom_sf"/>
</dbReference>
<dbReference type="InterPro" id="IPR016301">
    <property type="entry name" value="Ade2_fungi/plant"/>
</dbReference>
<evidence type="ECO:0000256" key="2">
    <source>
        <dbReference type="ARBA" id="ARBA00004747"/>
    </source>
</evidence>
<evidence type="ECO:0000256" key="5">
    <source>
        <dbReference type="ARBA" id="ARBA00021059"/>
    </source>
</evidence>
<dbReference type="Gene3D" id="3.40.50.1970">
    <property type="match status" value="1"/>
</dbReference>
<proteinExistence type="inferred from homology"/>
<evidence type="ECO:0000256" key="6">
    <source>
        <dbReference type="ARBA" id="ARBA00022741"/>
    </source>
</evidence>
<dbReference type="Pfam" id="PF17769">
    <property type="entry name" value="PurK_C"/>
    <property type="match status" value="1"/>
</dbReference>
<evidence type="ECO:0000259" key="12">
    <source>
        <dbReference type="PROSITE" id="PS50975"/>
    </source>
</evidence>
<dbReference type="HOGENOM" id="CLU_011534_2_1_1"/>
<dbReference type="InterPro" id="IPR011761">
    <property type="entry name" value="ATP-grasp"/>
</dbReference>
<dbReference type="RefSeq" id="XP_013320071.1">
    <property type="nucleotide sequence ID" value="XM_013464617.1"/>
</dbReference>
<evidence type="ECO:0000313" key="14">
    <source>
        <dbReference type="Proteomes" id="UP000054342"/>
    </source>
</evidence>
<dbReference type="HAMAP" id="MF_01928">
    <property type="entry name" value="PurK"/>
    <property type="match status" value="1"/>
</dbReference>
<dbReference type="Proteomes" id="UP000054342">
    <property type="component" value="Unassembled WGS sequence"/>
</dbReference>
<dbReference type="InterPro" id="IPR033747">
    <property type="entry name" value="PurE_ClassI"/>
</dbReference>
<dbReference type="Gene3D" id="3.30.1490.20">
    <property type="entry name" value="ATP-grasp fold, A domain"/>
    <property type="match status" value="1"/>
</dbReference>
<dbReference type="PANTHER" id="PTHR11609">
    <property type="entry name" value="PURINE BIOSYNTHESIS PROTEIN 6/7, PUR6/7"/>
    <property type="match status" value="1"/>
</dbReference>
<keyword evidence="10 11" id="KW-0456">Lyase</keyword>
<dbReference type="UniPathway" id="UPA00074">
    <property type="reaction ID" value="UER00130"/>
</dbReference>
<evidence type="ECO:0000313" key="13">
    <source>
        <dbReference type="EMBL" id="KIW59487.1"/>
    </source>
</evidence>
<evidence type="ECO:0000256" key="10">
    <source>
        <dbReference type="ARBA" id="ARBA00023239"/>
    </source>
</evidence>
<dbReference type="PROSITE" id="PS50975">
    <property type="entry name" value="ATP_GRASP"/>
    <property type="match status" value="1"/>
</dbReference>
<dbReference type="InterPro" id="IPR005875">
    <property type="entry name" value="PurK"/>
</dbReference>
<name>A0A0D2DB44_9EURO</name>
<organism evidence="13 14">
    <name type="scientific">Exophiala xenobiotica</name>
    <dbReference type="NCBI Taxonomy" id="348802"/>
    <lineage>
        <taxon>Eukaryota</taxon>
        <taxon>Fungi</taxon>
        <taxon>Dikarya</taxon>
        <taxon>Ascomycota</taxon>
        <taxon>Pezizomycotina</taxon>
        <taxon>Eurotiomycetes</taxon>
        <taxon>Chaetothyriomycetidae</taxon>
        <taxon>Chaetothyriales</taxon>
        <taxon>Herpotrichiellaceae</taxon>
        <taxon>Exophiala</taxon>
    </lineage>
</organism>
<evidence type="ECO:0000256" key="1">
    <source>
        <dbReference type="ARBA" id="ARBA00001244"/>
    </source>
</evidence>
<dbReference type="Gene3D" id="3.40.50.20">
    <property type="match status" value="1"/>
</dbReference>
<dbReference type="PANTHER" id="PTHR11609:SF5">
    <property type="entry name" value="PHOSPHORIBOSYLAMINOIMIDAZOLE CARBOXYLASE"/>
    <property type="match status" value="1"/>
</dbReference>
<evidence type="ECO:0000256" key="4">
    <source>
        <dbReference type="ARBA" id="ARBA00012329"/>
    </source>
</evidence>
<comment type="similarity">
    <text evidence="3 11">In the C-terminal section; belongs to the AIR carboxylase family. Class I subfamily.</text>
</comment>
<dbReference type="SUPFAM" id="SSF52255">
    <property type="entry name" value="N5-CAIR mutase (phosphoribosylaminoimidazole carboxylase, PurE)"/>
    <property type="match status" value="1"/>
</dbReference>
<dbReference type="GO" id="GO:0006189">
    <property type="term" value="P:'de novo' IMP biosynthetic process"/>
    <property type="evidence" value="ECO:0007669"/>
    <property type="project" value="UniProtKB-UniRule"/>
</dbReference>
<protein>
    <recommendedName>
        <fullName evidence="5 11">Phosphoribosylaminoimidazole carboxylase</fullName>
        <ecNumber evidence="4 11">4.1.1.21</ecNumber>
    </recommendedName>
</protein>
<keyword evidence="6 11" id="KW-0547">Nucleotide-binding</keyword>
<dbReference type="SUPFAM" id="SSF52440">
    <property type="entry name" value="PreATP-grasp domain"/>
    <property type="match status" value="1"/>
</dbReference>
<dbReference type="InterPro" id="IPR054350">
    <property type="entry name" value="PurT/PurK_preATP-grasp"/>
</dbReference>
<dbReference type="NCBIfam" id="TIGR01162">
    <property type="entry name" value="purE"/>
    <property type="match status" value="1"/>
</dbReference>
<dbReference type="SMART" id="SM01001">
    <property type="entry name" value="AIRC"/>
    <property type="match status" value="1"/>
</dbReference>
<dbReference type="SUPFAM" id="SSF51246">
    <property type="entry name" value="Rudiment single hybrid motif"/>
    <property type="match status" value="1"/>
</dbReference>
<dbReference type="InterPro" id="IPR011054">
    <property type="entry name" value="Rudment_hybrid_motif"/>
</dbReference>
<evidence type="ECO:0000256" key="9">
    <source>
        <dbReference type="ARBA" id="ARBA00022840"/>
    </source>
</evidence>
<accession>A0A0D2DB44</accession>
<dbReference type="Pfam" id="PF02222">
    <property type="entry name" value="ATP-grasp"/>
    <property type="match status" value="1"/>
</dbReference>
<evidence type="ECO:0000256" key="11">
    <source>
        <dbReference type="PIRNR" id="PIRNR001340"/>
    </source>
</evidence>
<evidence type="ECO:0000256" key="3">
    <source>
        <dbReference type="ARBA" id="ARBA00006114"/>
    </source>
</evidence>
<dbReference type="GO" id="GO:0046872">
    <property type="term" value="F:metal ion binding"/>
    <property type="evidence" value="ECO:0007669"/>
    <property type="project" value="InterPro"/>
</dbReference>
<evidence type="ECO:0000256" key="7">
    <source>
        <dbReference type="ARBA" id="ARBA00022755"/>
    </source>
</evidence>
<reference evidence="13 14" key="1">
    <citation type="submission" date="2015-01" db="EMBL/GenBank/DDBJ databases">
        <title>The Genome Sequence of Exophiala xenobiotica CBS118157.</title>
        <authorList>
            <consortium name="The Broad Institute Genomics Platform"/>
            <person name="Cuomo C."/>
            <person name="de Hoog S."/>
            <person name="Gorbushina A."/>
            <person name="Stielow B."/>
            <person name="Teixiera M."/>
            <person name="Abouelleil A."/>
            <person name="Chapman S.B."/>
            <person name="Priest M."/>
            <person name="Young S.K."/>
            <person name="Wortman J."/>
            <person name="Nusbaum C."/>
            <person name="Birren B."/>
        </authorList>
    </citation>
    <scope>NUCLEOTIDE SEQUENCE [LARGE SCALE GENOMIC DNA]</scope>
    <source>
        <strain evidence="13 14">CBS 118157</strain>
    </source>
</reference>